<dbReference type="AlphaFoldDB" id="A0A5S9F2P1"/>
<dbReference type="InterPro" id="IPR016130">
    <property type="entry name" value="Tyr_Pase_AS"/>
</dbReference>
<accession>A0A5S9F2P1</accession>
<evidence type="ECO:0000313" key="2">
    <source>
        <dbReference type="EMBL" id="BBM83648.1"/>
    </source>
</evidence>
<name>A0A5S9F2P1_UABAM</name>
<dbReference type="Pfam" id="PF00782">
    <property type="entry name" value="DSPc"/>
    <property type="match status" value="1"/>
</dbReference>
<dbReference type="KEGG" id="uam:UABAM_02001"/>
<dbReference type="InterPro" id="IPR029021">
    <property type="entry name" value="Prot-tyrosine_phosphatase-like"/>
</dbReference>
<organism evidence="2 3">
    <name type="scientific">Uabimicrobium amorphum</name>
    <dbReference type="NCBI Taxonomy" id="2596890"/>
    <lineage>
        <taxon>Bacteria</taxon>
        <taxon>Pseudomonadati</taxon>
        <taxon>Planctomycetota</taxon>
        <taxon>Candidatus Uabimicrobiia</taxon>
        <taxon>Candidatus Uabimicrobiales</taxon>
        <taxon>Candidatus Uabimicrobiaceae</taxon>
        <taxon>Candidatus Uabimicrobium</taxon>
    </lineage>
</organism>
<dbReference type="OrthoDB" id="251220at2"/>
<feature type="domain" description="Dual specificity phosphatase catalytic" evidence="1">
    <location>
        <begin position="37"/>
        <end position="134"/>
    </location>
</feature>
<dbReference type="EMBL" id="AP019860">
    <property type="protein sequence ID" value="BBM83648.1"/>
    <property type="molecule type" value="Genomic_DNA"/>
</dbReference>
<dbReference type="PROSITE" id="PS00383">
    <property type="entry name" value="TYR_PHOSPHATASE_1"/>
    <property type="match status" value="1"/>
</dbReference>
<dbReference type="Proteomes" id="UP000326354">
    <property type="component" value="Chromosome"/>
</dbReference>
<dbReference type="SUPFAM" id="SSF52799">
    <property type="entry name" value="(Phosphotyrosine protein) phosphatases II"/>
    <property type="match status" value="1"/>
</dbReference>
<gene>
    <name evidence="2" type="ORF">UABAM_02001</name>
</gene>
<evidence type="ECO:0000313" key="3">
    <source>
        <dbReference type="Proteomes" id="UP000326354"/>
    </source>
</evidence>
<dbReference type="Gene3D" id="3.90.190.10">
    <property type="entry name" value="Protein tyrosine phosphatase superfamily"/>
    <property type="match status" value="1"/>
</dbReference>
<proteinExistence type="predicted"/>
<evidence type="ECO:0000259" key="1">
    <source>
        <dbReference type="Pfam" id="PF00782"/>
    </source>
</evidence>
<reference evidence="2 3" key="1">
    <citation type="submission" date="2019-08" db="EMBL/GenBank/DDBJ databases">
        <title>Complete genome sequence of Candidatus Uab amorphum.</title>
        <authorList>
            <person name="Shiratori T."/>
            <person name="Suzuki S."/>
            <person name="Kakizawa Y."/>
            <person name="Ishida K."/>
        </authorList>
    </citation>
    <scope>NUCLEOTIDE SEQUENCE [LARGE SCALE GENOMIC DNA]</scope>
    <source>
        <strain evidence="2 3">SRT547</strain>
    </source>
</reference>
<protein>
    <submittedName>
        <fullName evidence="2">Phosphatase</fullName>
    </submittedName>
</protein>
<dbReference type="RefSeq" id="WP_151967841.1">
    <property type="nucleotide sequence ID" value="NZ_AP019860.1"/>
</dbReference>
<keyword evidence="3" id="KW-1185">Reference proteome</keyword>
<dbReference type="InterPro" id="IPR000340">
    <property type="entry name" value="Dual-sp_phosphatase_cat-dom"/>
</dbReference>
<sequence>MNITITGVFEALNLVTQKPNHYRVISIASKKSVTRLMIEDMKHAKDLLILEFDDASANESSEYDVASPQQCKQALDFLSKGGDCIIHCHAGVSRSTGLALGYLLTLFDHHRAVDRLFELRPCAQPNKHVIKIMCDLLHKQELYPLIIDYISQK</sequence>